<evidence type="ECO:0000313" key="2">
    <source>
        <dbReference type="Proteomes" id="UP000184304"/>
    </source>
</evidence>
<dbReference type="EMBL" id="KV878205">
    <property type="protein sequence ID" value="OJI81753.1"/>
    <property type="molecule type" value="Genomic_DNA"/>
</dbReference>
<sequence>MRRLYISASYTSIMKTSSTVESIRTGPGTLVSLALAIKAVIFPCHFCFLRRCAQAGQFTMARKLRKTSQLYTSDAVHSGYCKSILLERRSVSGPNSQDVLNGALGDQLSNLVRPIIFSCHSVCDGSGAVQGWPRNEGISFLDLHPAALASGTDAREHLGHYSIR</sequence>
<dbReference type="VEuPathDB" id="FungiDB:ASPTUDRAFT_732439"/>
<keyword evidence="2" id="KW-1185">Reference proteome</keyword>
<gene>
    <name evidence="1" type="ORF">ASPTUDRAFT_732439</name>
</gene>
<protein>
    <submittedName>
        <fullName evidence="1">Uncharacterized protein</fullName>
    </submittedName>
</protein>
<proteinExistence type="predicted"/>
<organism evidence="1 2">
    <name type="scientific">Aspergillus tubingensis (strain CBS 134.48)</name>
    <dbReference type="NCBI Taxonomy" id="767770"/>
    <lineage>
        <taxon>Eukaryota</taxon>
        <taxon>Fungi</taxon>
        <taxon>Dikarya</taxon>
        <taxon>Ascomycota</taxon>
        <taxon>Pezizomycotina</taxon>
        <taxon>Eurotiomycetes</taxon>
        <taxon>Eurotiomycetidae</taxon>
        <taxon>Eurotiales</taxon>
        <taxon>Aspergillaceae</taxon>
        <taxon>Aspergillus</taxon>
        <taxon>Aspergillus subgen. Circumdati</taxon>
    </lineage>
</organism>
<name>A0A1L9MXK4_ASPTC</name>
<accession>A0A1L9MXK4</accession>
<dbReference type="Proteomes" id="UP000184304">
    <property type="component" value="Unassembled WGS sequence"/>
</dbReference>
<reference evidence="2" key="1">
    <citation type="journal article" date="2017" name="Genome Biol.">
        <title>Comparative genomics reveals high biological diversity and specific adaptations in the industrially and medically important fungal genus Aspergillus.</title>
        <authorList>
            <person name="de Vries R.P."/>
            <person name="Riley R."/>
            <person name="Wiebenga A."/>
            <person name="Aguilar-Osorio G."/>
            <person name="Amillis S."/>
            <person name="Uchima C.A."/>
            <person name="Anderluh G."/>
            <person name="Asadollahi M."/>
            <person name="Askin M."/>
            <person name="Barry K."/>
            <person name="Battaglia E."/>
            <person name="Bayram O."/>
            <person name="Benocci T."/>
            <person name="Braus-Stromeyer S.A."/>
            <person name="Caldana C."/>
            <person name="Canovas D."/>
            <person name="Cerqueira G.C."/>
            <person name="Chen F."/>
            <person name="Chen W."/>
            <person name="Choi C."/>
            <person name="Clum A."/>
            <person name="Dos Santos R.A."/>
            <person name="Damasio A.R."/>
            <person name="Diallinas G."/>
            <person name="Emri T."/>
            <person name="Fekete E."/>
            <person name="Flipphi M."/>
            <person name="Freyberg S."/>
            <person name="Gallo A."/>
            <person name="Gournas C."/>
            <person name="Habgood R."/>
            <person name="Hainaut M."/>
            <person name="Harispe M.L."/>
            <person name="Henrissat B."/>
            <person name="Hilden K.S."/>
            <person name="Hope R."/>
            <person name="Hossain A."/>
            <person name="Karabika E."/>
            <person name="Karaffa L."/>
            <person name="Karanyi Z."/>
            <person name="Krasevec N."/>
            <person name="Kuo A."/>
            <person name="Kusch H."/>
            <person name="LaButti K."/>
            <person name="Lagendijk E.L."/>
            <person name="Lapidus A."/>
            <person name="Levasseur A."/>
            <person name="Lindquist E."/>
            <person name="Lipzen A."/>
            <person name="Logrieco A.F."/>
            <person name="MacCabe A."/>
            <person name="Maekelae M.R."/>
            <person name="Malavazi I."/>
            <person name="Melin P."/>
            <person name="Meyer V."/>
            <person name="Mielnichuk N."/>
            <person name="Miskei M."/>
            <person name="Molnar A.P."/>
            <person name="Mule G."/>
            <person name="Ngan C.Y."/>
            <person name="Orejas M."/>
            <person name="Orosz E."/>
            <person name="Ouedraogo J.P."/>
            <person name="Overkamp K.M."/>
            <person name="Park H.-S."/>
            <person name="Perrone G."/>
            <person name="Piumi F."/>
            <person name="Punt P.J."/>
            <person name="Ram A.F."/>
            <person name="Ramon A."/>
            <person name="Rauscher S."/>
            <person name="Record E."/>
            <person name="Riano-Pachon D.M."/>
            <person name="Robert V."/>
            <person name="Roehrig J."/>
            <person name="Ruller R."/>
            <person name="Salamov A."/>
            <person name="Salih N.S."/>
            <person name="Samson R.A."/>
            <person name="Sandor E."/>
            <person name="Sanguinetti M."/>
            <person name="Schuetze T."/>
            <person name="Sepcic K."/>
            <person name="Shelest E."/>
            <person name="Sherlock G."/>
            <person name="Sophianopoulou V."/>
            <person name="Squina F.M."/>
            <person name="Sun H."/>
            <person name="Susca A."/>
            <person name="Todd R.B."/>
            <person name="Tsang A."/>
            <person name="Unkles S.E."/>
            <person name="van de Wiele N."/>
            <person name="van Rossen-Uffink D."/>
            <person name="Oliveira J.V."/>
            <person name="Vesth T.C."/>
            <person name="Visser J."/>
            <person name="Yu J.-H."/>
            <person name="Zhou M."/>
            <person name="Andersen M.R."/>
            <person name="Archer D.B."/>
            <person name="Baker S.E."/>
            <person name="Benoit I."/>
            <person name="Brakhage A.A."/>
            <person name="Braus G.H."/>
            <person name="Fischer R."/>
            <person name="Frisvad J.C."/>
            <person name="Goldman G.H."/>
            <person name="Houbraken J."/>
            <person name="Oakley B."/>
            <person name="Pocsi I."/>
            <person name="Scazzocchio C."/>
            <person name="Seiboth B."/>
            <person name="vanKuyk P.A."/>
            <person name="Wortman J."/>
            <person name="Dyer P.S."/>
            <person name="Grigoriev I.V."/>
        </authorList>
    </citation>
    <scope>NUCLEOTIDE SEQUENCE [LARGE SCALE GENOMIC DNA]</scope>
    <source>
        <strain evidence="2">CBS 134.48</strain>
    </source>
</reference>
<evidence type="ECO:0000313" key="1">
    <source>
        <dbReference type="EMBL" id="OJI81753.1"/>
    </source>
</evidence>
<dbReference type="AlphaFoldDB" id="A0A1L9MXK4"/>